<comment type="caution">
    <text evidence="3">The sequence shown here is derived from an EMBL/GenBank/DDBJ whole genome shotgun (WGS) entry which is preliminary data.</text>
</comment>
<reference evidence="3" key="1">
    <citation type="submission" date="2023-02" db="EMBL/GenBank/DDBJ databases">
        <title>Enrichment on poylsaccharides allowed isolation of novel metabolic and taxonomic groups of Haloarchaea.</title>
        <authorList>
            <person name="Sorokin D.Y."/>
            <person name="Elcheninov A.G."/>
            <person name="Khizhniak T.V."/>
            <person name="Kolganova T.V."/>
            <person name="Kublanov I.V."/>
        </authorList>
    </citation>
    <scope>NUCLEOTIDE SEQUENCE</scope>
    <source>
        <strain evidence="2 4">HArc-curdl5-1</strain>
        <strain evidence="3">HArc-curdl7</strain>
    </source>
</reference>
<keyword evidence="1" id="KW-0812">Transmembrane</keyword>
<feature type="transmembrane region" description="Helical" evidence="1">
    <location>
        <begin position="116"/>
        <end position="136"/>
    </location>
</feature>
<dbReference type="Gene3D" id="1.10.287.1260">
    <property type="match status" value="1"/>
</dbReference>
<dbReference type="Proteomes" id="UP001209746">
    <property type="component" value="Unassembled WGS sequence"/>
</dbReference>
<feature type="transmembrane region" description="Helical" evidence="1">
    <location>
        <begin position="182"/>
        <end position="202"/>
    </location>
</feature>
<dbReference type="GO" id="GO:0008381">
    <property type="term" value="F:mechanosensitive monoatomic ion channel activity"/>
    <property type="evidence" value="ECO:0007669"/>
    <property type="project" value="InterPro"/>
</dbReference>
<organism evidence="3 5">
    <name type="scientific">Halapricum hydrolyticum</name>
    <dbReference type="NCBI Taxonomy" id="2979991"/>
    <lineage>
        <taxon>Archaea</taxon>
        <taxon>Methanobacteriati</taxon>
        <taxon>Methanobacteriota</taxon>
        <taxon>Stenosarchaea group</taxon>
        <taxon>Halobacteria</taxon>
        <taxon>Halobacteriales</taxon>
        <taxon>Haloarculaceae</taxon>
        <taxon>Halapricum</taxon>
    </lineage>
</organism>
<dbReference type="Pfam" id="PF05552">
    <property type="entry name" value="MS_channel_1st_1"/>
    <property type="match status" value="3"/>
</dbReference>
<gene>
    <name evidence="3" type="ORF">OB914_00235</name>
    <name evidence="2" type="ORF">OB916_02785</name>
</gene>
<feature type="transmembrane region" description="Helical" evidence="1">
    <location>
        <begin position="250"/>
        <end position="272"/>
    </location>
</feature>
<accession>A0AAE3I868</accession>
<proteinExistence type="predicted"/>
<keyword evidence="4" id="KW-1185">Reference proteome</keyword>
<protein>
    <submittedName>
        <fullName evidence="3">Uncharacterized protein</fullName>
    </submittedName>
</protein>
<name>A0AAE3I868_9EURY</name>
<dbReference type="Proteomes" id="UP001208186">
    <property type="component" value="Unassembled WGS sequence"/>
</dbReference>
<dbReference type="EMBL" id="JAOPKD010000001">
    <property type="protein sequence ID" value="MCU4725406.1"/>
    <property type="molecule type" value="Genomic_DNA"/>
</dbReference>
<feature type="transmembrane region" description="Helical" evidence="1">
    <location>
        <begin position="208"/>
        <end position="229"/>
    </location>
</feature>
<dbReference type="AlphaFoldDB" id="A0AAE3I868"/>
<dbReference type="InterPro" id="IPR008910">
    <property type="entry name" value="MSC_TM_helix"/>
</dbReference>
<evidence type="ECO:0000256" key="1">
    <source>
        <dbReference type="SAM" id="Phobius"/>
    </source>
</evidence>
<feature type="transmembrane region" description="Helical" evidence="1">
    <location>
        <begin position="278"/>
        <end position="304"/>
    </location>
</feature>
<dbReference type="EMBL" id="JAOPKC010000001">
    <property type="protein sequence ID" value="MCU4716989.1"/>
    <property type="molecule type" value="Genomic_DNA"/>
</dbReference>
<evidence type="ECO:0000313" key="4">
    <source>
        <dbReference type="Proteomes" id="UP001208186"/>
    </source>
</evidence>
<keyword evidence="1" id="KW-0472">Membrane</keyword>
<dbReference type="PANTHER" id="PTHR30221">
    <property type="entry name" value="SMALL-CONDUCTANCE MECHANOSENSITIVE CHANNEL"/>
    <property type="match status" value="1"/>
</dbReference>
<evidence type="ECO:0000313" key="5">
    <source>
        <dbReference type="Proteomes" id="UP001209746"/>
    </source>
</evidence>
<keyword evidence="1" id="KW-1133">Transmembrane helix</keyword>
<dbReference type="RefSeq" id="WP_315907750.1">
    <property type="nucleotide sequence ID" value="NZ_JAOPKC010000001.1"/>
</dbReference>
<evidence type="ECO:0000313" key="2">
    <source>
        <dbReference type="EMBL" id="MCU4716989.1"/>
    </source>
</evidence>
<dbReference type="InterPro" id="IPR045275">
    <property type="entry name" value="MscS_archaea/bacteria_type"/>
</dbReference>
<feature type="transmembrane region" description="Helical" evidence="1">
    <location>
        <begin position="84"/>
        <end position="104"/>
    </location>
</feature>
<evidence type="ECO:0000313" key="3">
    <source>
        <dbReference type="EMBL" id="MCU4725406.1"/>
    </source>
</evidence>
<feature type="transmembrane region" description="Helical" evidence="1">
    <location>
        <begin position="28"/>
        <end position="49"/>
    </location>
</feature>
<sequence>MYQPDTFAPLQGTIDNTIDDTIADVIEFLPTIIAALVILLVGYIIGRILGNLVTRVIQKIGVGRYAEGTAIEEVSDGDGIARGLGLLVSYYVYFVAVFAAVNVLEISELSDLLRDLAGFLPVILGAIVILVIGFVVGRIIGDIVSKIVGSFGIAPYLRETPLERFSDQKGEFGRIVGKLVTYYIYLLTLLTVAEVIEIPALSELLNRFAAYLPALAGGLIVLLVGIWLAERVSDIVRESGEGRPVGLAATGVKILIYYLTITIVLGTIGFQVTALTTMFTAFVVAFFGALGLALAIGIGIAVGLGGQDFVAENIDDWANSISGIGDGEEESSSD</sequence>
<dbReference type="PANTHER" id="PTHR30221:SF1">
    <property type="entry name" value="SMALL-CONDUCTANCE MECHANOSENSITIVE CHANNEL"/>
    <property type="match status" value="1"/>
</dbReference>